<evidence type="ECO:0000256" key="3">
    <source>
        <dbReference type="ARBA" id="ARBA00023015"/>
    </source>
</evidence>
<keyword evidence="3" id="KW-0805">Transcription regulation</keyword>
<evidence type="ECO:0000313" key="10">
    <source>
        <dbReference type="RefSeq" id="XP_016939267.2"/>
    </source>
</evidence>
<protein>
    <submittedName>
        <fullName evidence="10">Ataxin-1-like</fullName>
    </submittedName>
</protein>
<dbReference type="InterPro" id="IPR003652">
    <property type="entry name" value="Ataxin_AXH_dom"/>
</dbReference>
<dbReference type="GO" id="GO:0003723">
    <property type="term" value="F:RNA binding"/>
    <property type="evidence" value="ECO:0007669"/>
    <property type="project" value="InterPro"/>
</dbReference>
<evidence type="ECO:0000256" key="5">
    <source>
        <dbReference type="ARBA" id="ARBA00023163"/>
    </source>
</evidence>
<dbReference type="RefSeq" id="XP_016939267.2">
    <property type="nucleotide sequence ID" value="XM_017083778.4"/>
</dbReference>
<evidence type="ECO:0000256" key="7">
    <source>
        <dbReference type="SAM" id="MobiDB-lite"/>
    </source>
</evidence>
<keyword evidence="4" id="KW-0238">DNA-binding</keyword>
<dbReference type="InterPro" id="IPR043404">
    <property type="entry name" value="ATAXIN1-like"/>
</dbReference>
<keyword evidence="5" id="KW-0804">Transcription</keyword>
<evidence type="ECO:0000256" key="1">
    <source>
        <dbReference type="ARBA" id="ARBA00004123"/>
    </source>
</evidence>
<dbReference type="GO" id="GO:0006355">
    <property type="term" value="P:regulation of DNA-templated transcription"/>
    <property type="evidence" value="ECO:0007669"/>
    <property type="project" value="InterPro"/>
</dbReference>
<evidence type="ECO:0000256" key="4">
    <source>
        <dbReference type="ARBA" id="ARBA00023125"/>
    </source>
</evidence>
<evidence type="ECO:0000259" key="8">
    <source>
        <dbReference type="PROSITE" id="PS51148"/>
    </source>
</evidence>
<dbReference type="AlphaFoldDB" id="A0AB39ZN07"/>
<evidence type="ECO:0000256" key="6">
    <source>
        <dbReference type="ARBA" id="ARBA00023242"/>
    </source>
</evidence>
<dbReference type="Pfam" id="PF08517">
    <property type="entry name" value="AXH"/>
    <property type="match status" value="1"/>
</dbReference>
<proteinExistence type="predicted"/>
<feature type="compositionally biased region" description="Pro residues" evidence="7">
    <location>
        <begin position="42"/>
        <end position="53"/>
    </location>
</feature>
<dbReference type="PANTHER" id="PTHR13392">
    <property type="entry name" value="ATAXIN 1"/>
    <property type="match status" value="1"/>
</dbReference>
<dbReference type="InterPro" id="IPR036096">
    <property type="entry name" value="Ataxin_AXH_dom_sf"/>
</dbReference>
<gene>
    <name evidence="10" type="primary">Atx-1</name>
</gene>
<organism evidence="9 10">
    <name type="scientific">Drosophila suzukii</name>
    <name type="common">Spotted-wing drosophila fruit fly</name>
    <dbReference type="NCBI Taxonomy" id="28584"/>
    <lineage>
        <taxon>Eukaryota</taxon>
        <taxon>Metazoa</taxon>
        <taxon>Ecdysozoa</taxon>
        <taxon>Arthropoda</taxon>
        <taxon>Hexapoda</taxon>
        <taxon>Insecta</taxon>
        <taxon>Pterygota</taxon>
        <taxon>Neoptera</taxon>
        <taxon>Endopterygota</taxon>
        <taxon>Diptera</taxon>
        <taxon>Brachycera</taxon>
        <taxon>Muscomorpha</taxon>
        <taxon>Ephydroidea</taxon>
        <taxon>Drosophilidae</taxon>
        <taxon>Drosophila</taxon>
        <taxon>Sophophora</taxon>
    </lineage>
</organism>
<dbReference type="GO" id="GO:0005634">
    <property type="term" value="C:nucleus"/>
    <property type="evidence" value="ECO:0007669"/>
    <property type="project" value="UniProtKB-SubCell"/>
</dbReference>
<evidence type="ECO:0000256" key="2">
    <source>
        <dbReference type="ARBA" id="ARBA00022491"/>
    </source>
</evidence>
<dbReference type="PROSITE" id="PS51148">
    <property type="entry name" value="AXH"/>
    <property type="match status" value="1"/>
</dbReference>
<dbReference type="Proteomes" id="UP001652628">
    <property type="component" value="Chromosome X"/>
</dbReference>
<feature type="domain" description="AXH" evidence="8">
    <location>
        <begin position="57"/>
        <end position="188"/>
    </location>
</feature>
<dbReference type="GeneID" id="108016884"/>
<dbReference type="CTD" id="31624"/>
<keyword evidence="6" id="KW-0539">Nucleus</keyword>
<keyword evidence="2" id="KW-0678">Repressor</keyword>
<evidence type="ECO:0000313" key="9">
    <source>
        <dbReference type="Proteomes" id="UP001652628"/>
    </source>
</evidence>
<dbReference type="SUPFAM" id="SSF102031">
    <property type="entry name" value="AXH domain"/>
    <property type="match status" value="1"/>
</dbReference>
<reference evidence="10" key="1">
    <citation type="submission" date="2025-08" db="UniProtKB">
        <authorList>
            <consortium name="RefSeq"/>
        </authorList>
    </citation>
    <scope>IDENTIFICATION</scope>
</reference>
<sequence length="250" mass="27920">MYINCLPWRKMAQLMSFRPGEQVDMQMHMEFSYACGYDPIRRAPPPNPPPPQPQESSNGLSDDSSDSCFRRGSYIELASGALRRVEDIRTEDFIQSALRSQLFELREATVVRIDRAGSSSHVTLTFSYDTQHAKMDLEVLPGHPMFVYGQGWASCNPQLSLQLYELKCQQLQVGDICLSLVPREQPVAPRPPPPPPPPCPTPAVGLPVSMSSPPPGAYCAAPFKNPYQVYAQMASFVAVYTQHMMQKLNN</sequence>
<accession>A0AB39ZN07</accession>
<keyword evidence="9" id="KW-1185">Reference proteome</keyword>
<comment type="subcellular location">
    <subcellularLocation>
        <location evidence="1">Nucleus</location>
    </subcellularLocation>
</comment>
<dbReference type="Gene3D" id="2.170.16.10">
    <property type="entry name" value="Hedgehog/Intein (Hint) domain"/>
    <property type="match status" value="1"/>
</dbReference>
<feature type="region of interest" description="Disordered" evidence="7">
    <location>
        <begin position="39"/>
        <end position="67"/>
    </location>
</feature>
<dbReference type="GO" id="GO:0003677">
    <property type="term" value="F:DNA binding"/>
    <property type="evidence" value="ECO:0007669"/>
    <property type="project" value="UniProtKB-KW"/>
</dbReference>
<dbReference type="SMART" id="SM00536">
    <property type="entry name" value="AXH"/>
    <property type="match status" value="1"/>
</dbReference>
<dbReference type="PANTHER" id="PTHR13392:SF13">
    <property type="entry name" value="AXH DOMAIN-CONTAINING PROTEIN"/>
    <property type="match status" value="1"/>
</dbReference>
<name>A0AB39ZN07_DROSZ</name>